<accession>A0AAV2L671</accession>
<keyword evidence="3" id="KW-0489">Methyltransferase</keyword>
<dbReference type="PANTHER" id="PTHR14614">
    <property type="entry name" value="HEPATOCELLULAR CARCINOMA-ASSOCIATED ANTIGEN"/>
    <property type="match status" value="1"/>
</dbReference>
<dbReference type="GO" id="GO:0008168">
    <property type="term" value="F:methyltransferase activity"/>
    <property type="evidence" value="ECO:0007669"/>
    <property type="project" value="UniProtKB-KW"/>
</dbReference>
<keyword evidence="4" id="KW-0808">Transferase</keyword>
<dbReference type="GO" id="GO:0032991">
    <property type="term" value="C:protein-containing complex"/>
    <property type="evidence" value="ECO:0007669"/>
    <property type="project" value="TreeGrafter"/>
</dbReference>
<proteinExistence type="inferred from homology"/>
<protein>
    <recommendedName>
        <fullName evidence="7">Protein N-lysine methyltransferase METTL21A</fullName>
    </recommendedName>
    <alternativeName>
        <fullName evidence="8">Methyltransferase-like protein 21A</fullName>
    </alternativeName>
</protein>
<reference evidence="10 11" key="1">
    <citation type="submission" date="2024-04" db="EMBL/GenBank/DDBJ databases">
        <authorList>
            <person name="Waldvogel A.-M."/>
            <person name="Schoenle A."/>
        </authorList>
    </citation>
    <scope>NUCLEOTIDE SEQUENCE [LARGE SCALE GENOMIC DNA]</scope>
</reference>
<keyword evidence="5" id="KW-0949">S-adenosyl-L-methionine</keyword>
<comment type="subcellular location">
    <subcellularLocation>
        <location evidence="1">Cytoplasm</location>
    </subcellularLocation>
</comment>
<dbReference type="InterPro" id="IPR029063">
    <property type="entry name" value="SAM-dependent_MTases_sf"/>
</dbReference>
<organism evidence="10 11">
    <name type="scientific">Knipowitschia caucasica</name>
    <name type="common">Caucasian dwarf goby</name>
    <name type="synonym">Pomatoschistus caucasicus</name>
    <dbReference type="NCBI Taxonomy" id="637954"/>
    <lineage>
        <taxon>Eukaryota</taxon>
        <taxon>Metazoa</taxon>
        <taxon>Chordata</taxon>
        <taxon>Craniata</taxon>
        <taxon>Vertebrata</taxon>
        <taxon>Euteleostomi</taxon>
        <taxon>Actinopterygii</taxon>
        <taxon>Neopterygii</taxon>
        <taxon>Teleostei</taxon>
        <taxon>Neoteleostei</taxon>
        <taxon>Acanthomorphata</taxon>
        <taxon>Gobiaria</taxon>
        <taxon>Gobiiformes</taxon>
        <taxon>Gobioidei</taxon>
        <taxon>Gobiidae</taxon>
        <taxon>Gobiinae</taxon>
        <taxon>Knipowitschia</taxon>
    </lineage>
</organism>
<keyword evidence="11" id="KW-1185">Reference proteome</keyword>
<evidence type="ECO:0000256" key="1">
    <source>
        <dbReference type="ARBA" id="ARBA00004496"/>
    </source>
</evidence>
<evidence type="ECO:0000256" key="8">
    <source>
        <dbReference type="ARBA" id="ARBA00041632"/>
    </source>
</evidence>
<evidence type="ECO:0000256" key="5">
    <source>
        <dbReference type="ARBA" id="ARBA00022691"/>
    </source>
</evidence>
<evidence type="ECO:0000256" key="9">
    <source>
        <dbReference type="ARBA" id="ARBA00049497"/>
    </source>
</evidence>
<dbReference type="AlphaFoldDB" id="A0AAV2L671"/>
<comment type="similarity">
    <text evidence="6">Belongs to the methyltransferase superfamily. METTL21 family.</text>
</comment>
<evidence type="ECO:0000256" key="7">
    <source>
        <dbReference type="ARBA" id="ARBA00040801"/>
    </source>
</evidence>
<comment type="catalytic activity">
    <reaction evidence="9">
        <text>L-lysyl-[protein] + 3 S-adenosyl-L-methionine = N(6),N(6),N(6)-trimethyl-L-lysyl-[protein] + 3 S-adenosyl-L-homocysteine + 3 H(+)</text>
        <dbReference type="Rhea" id="RHEA:54192"/>
        <dbReference type="Rhea" id="RHEA-COMP:9752"/>
        <dbReference type="Rhea" id="RHEA-COMP:13826"/>
        <dbReference type="ChEBI" id="CHEBI:15378"/>
        <dbReference type="ChEBI" id="CHEBI:29969"/>
        <dbReference type="ChEBI" id="CHEBI:57856"/>
        <dbReference type="ChEBI" id="CHEBI:59789"/>
        <dbReference type="ChEBI" id="CHEBI:61961"/>
    </reaction>
    <physiologicalReaction direction="left-to-right" evidence="9">
        <dbReference type="Rhea" id="RHEA:54193"/>
    </physiologicalReaction>
</comment>
<dbReference type="Pfam" id="PF10294">
    <property type="entry name" value="Methyltransf_16"/>
    <property type="match status" value="1"/>
</dbReference>
<dbReference type="PANTHER" id="PTHR14614:SF14">
    <property type="entry name" value="PROTEIN N-LYSINE METHYLTRANSFERASE METTL21A"/>
    <property type="match status" value="1"/>
</dbReference>
<dbReference type="Gene3D" id="3.40.50.150">
    <property type="entry name" value="Vaccinia Virus protein VP39"/>
    <property type="match status" value="1"/>
</dbReference>
<keyword evidence="2" id="KW-0963">Cytoplasm</keyword>
<gene>
    <name evidence="10" type="ORF">KC01_LOCUS26350</name>
</gene>
<name>A0AAV2L671_KNICA</name>
<dbReference type="InterPro" id="IPR019410">
    <property type="entry name" value="Methyltransf_16"/>
</dbReference>
<dbReference type="Proteomes" id="UP001497482">
    <property type="component" value="Chromosome 22"/>
</dbReference>
<evidence type="ECO:0000256" key="2">
    <source>
        <dbReference type="ARBA" id="ARBA00022490"/>
    </source>
</evidence>
<evidence type="ECO:0000313" key="11">
    <source>
        <dbReference type="Proteomes" id="UP001497482"/>
    </source>
</evidence>
<sequence length="218" mass="23859">MALVPYVENSLPILSKFHNASANFRFCNHDINIAQDWKKLGVAAVVWDAAVVLSMYLELGSVELKGKSVLELGAGTGLVGIVAALLGANVTITDREPALDSLSTNVKTNLPADMLGSASVSELTWGEDLQRYPAGGFHLILGADIVYLENTFAALLETLKYLCSDTTIVLLSCKIRYERDSAFLDMLKQSFAVEEVYYDPEKDIHIFKASKLPQNTEL</sequence>
<dbReference type="EMBL" id="OZ035844">
    <property type="protein sequence ID" value="CAL1597875.1"/>
    <property type="molecule type" value="Genomic_DNA"/>
</dbReference>
<dbReference type="GO" id="GO:0032259">
    <property type="term" value="P:methylation"/>
    <property type="evidence" value="ECO:0007669"/>
    <property type="project" value="UniProtKB-KW"/>
</dbReference>
<evidence type="ECO:0000256" key="3">
    <source>
        <dbReference type="ARBA" id="ARBA00022603"/>
    </source>
</evidence>
<dbReference type="SUPFAM" id="SSF53335">
    <property type="entry name" value="S-adenosyl-L-methionine-dependent methyltransferases"/>
    <property type="match status" value="1"/>
</dbReference>
<evidence type="ECO:0000256" key="6">
    <source>
        <dbReference type="ARBA" id="ARBA00038029"/>
    </source>
</evidence>
<evidence type="ECO:0000256" key="4">
    <source>
        <dbReference type="ARBA" id="ARBA00022679"/>
    </source>
</evidence>
<evidence type="ECO:0000313" key="10">
    <source>
        <dbReference type="EMBL" id="CAL1597875.1"/>
    </source>
</evidence>
<dbReference type="GO" id="GO:0005829">
    <property type="term" value="C:cytosol"/>
    <property type="evidence" value="ECO:0007669"/>
    <property type="project" value="TreeGrafter"/>
</dbReference>